<feature type="domain" description="Mur ligase N-terminal catalytic" evidence="12">
    <location>
        <begin position="24"/>
        <end position="81"/>
    </location>
</feature>
<dbReference type="GO" id="GO:0071555">
    <property type="term" value="P:cell wall organization"/>
    <property type="evidence" value="ECO:0007669"/>
    <property type="project" value="UniProtKB-KW"/>
</dbReference>
<evidence type="ECO:0000256" key="2">
    <source>
        <dbReference type="ARBA" id="ARBA00022598"/>
    </source>
</evidence>
<evidence type="ECO:0000313" key="16">
    <source>
        <dbReference type="Proteomes" id="UP000033452"/>
    </source>
</evidence>
<dbReference type="GO" id="GO:0008360">
    <property type="term" value="P:regulation of cell shape"/>
    <property type="evidence" value="ECO:0007669"/>
    <property type="project" value="UniProtKB-KW"/>
</dbReference>
<accession>A0A0F4QPZ2</accession>
<evidence type="ECO:0000256" key="3">
    <source>
        <dbReference type="ARBA" id="ARBA00022618"/>
    </source>
</evidence>
<dbReference type="PATRIC" id="fig|43658.5.peg.2085"/>
<comment type="pathway">
    <text evidence="10 11">Cell wall biogenesis; peptidoglycan biosynthesis.</text>
</comment>
<dbReference type="PANTHER" id="PTHR43024">
    <property type="entry name" value="UDP-N-ACETYLMURAMOYL-TRIPEPTIDE--D-ALANYL-D-ALANINE LIGASE"/>
    <property type="match status" value="1"/>
</dbReference>
<dbReference type="Proteomes" id="UP000033452">
    <property type="component" value="Unassembled WGS sequence"/>
</dbReference>
<dbReference type="SUPFAM" id="SSF63418">
    <property type="entry name" value="MurE/MurF N-terminal domain"/>
    <property type="match status" value="1"/>
</dbReference>
<reference evidence="15 16" key="1">
    <citation type="journal article" date="2015" name="BMC Genomics">
        <title>Genome mining reveals unlocked bioactive potential of marine Gram-negative bacteria.</title>
        <authorList>
            <person name="Machado H."/>
            <person name="Sonnenschein E.C."/>
            <person name="Melchiorsen J."/>
            <person name="Gram L."/>
        </authorList>
    </citation>
    <scope>NUCLEOTIDE SEQUENCE [LARGE SCALE GENOMIC DNA]</scope>
    <source>
        <strain evidence="15 16">S2471</strain>
    </source>
</reference>
<keyword evidence="1 10" id="KW-0963">Cytoplasm</keyword>
<evidence type="ECO:0000259" key="12">
    <source>
        <dbReference type="Pfam" id="PF01225"/>
    </source>
</evidence>
<dbReference type="EMBL" id="JXYA01000020">
    <property type="protein sequence ID" value="KJZ09325.1"/>
    <property type="molecule type" value="Genomic_DNA"/>
</dbReference>
<keyword evidence="7 10" id="KW-0573">Peptidoglycan synthesis</keyword>
<dbReference type="GO" id="GO:0005524">
    <property type="term" value="F:ATP binding"/>
    <property type="evidence" value="ECO:0007669"/>
    <property type="project" value="UniProtKB-UniRule"/>
</dbReference>
<dbReference type="InterPro" id="IPR005863">
    <property type="entry name" value="UDP-N-AcMur_synth"/>
</dbReference>
<dbReference type="SUPFAM" id="SSF53244">
    <property type="entry name" value="MurD-like peptide ligases, peptide-binding domain"/>
    <property type="match status" value="1"/>
</dbReference>
<keyword evidence="5 10" id="KW-0067">ATP-binding</keyword>
<evidence type="ECO:0000256" key="11">
    <source>
        <dbReference type="RuleBase" id="RU004136"/>
    </source>
</evidence>
<dbReference type="UniPathway" id="UPA00219"/>
<dbReference type="GO" id="GO:0051301">
    <property type="term" value="P:cell division"/>
    <property type="evidence" value="ECO:0007669"/>
    <property type="project" value="UniProtKB-KW"/>
</dbReference>
<dbReference type="Pfam" id="PF02875">
    <property type="entry name" value="Mur_ligase_C"/>
    <property type="match status" value="1"/>
</dbReference>
<dbReference type="GO" id="GO:0008766">
    <property type="term" value="F:UDP-N-acetylmuramoylalanyl-D-glutamyl-2,6-diaminopimelate-D-alanyl-D-alanine ligase activity"/>
    <property type="evidence" value="ECO:0007669"/>
    <property type="project" value="RHEA"/>
</dbReference>
<dbReference type="GO" id="GO:0005737">
    <property type="term" value="C:cytoplasm"/>
    <property type="evidence" value="ECO:0007669"/>
    <property type="project" value="UniProtKB-SubCell"/>
</dbReference>
<evidence type="ECO:0000256" key="4">
    <source>
        <dbReference type="ARBA" id="ARBA00022741"/>
    </source>
</evidence>
<gene>
    <name evidence="10 15" type="primary">murF</name>
    <name evidence="15" type="ORF">TW77_09825</name>
</gene>
<evidence type="ECO:0000256" key="7">
    <source>
        <dbReference type="ARBA" id="ARBA00022984"/>
    </source>
</evidence>
<evidence type="ECO:0000256" key="1">
    <source>
        <dbReference type="ARBA" id="ARBA00022490"/>
    </source>
</evidence>
<feature type="domain" description="Mur ligase C-terminal" evidence="13">
    <location>
        <begin position="315"/>
        <end position="437"/>
    </location>
</feature>
<dbReference type="Gene3D" id="3.90.190.20">
    <property type="entry name" value="Mur ligase, C-terminal domain"/>
    <property type="match status" value="1"/>
</dbReference>
<dbReference type="RefSeq" id="WP_046004808.1">
    <property type="nucleotide sequence ID" value="NZ_JXYA01000020.1"/>
</dbReference>
<dbReference type="InterPro" id="IPR035911">
    <property type="entry name" value="MurE/MurF_N"/>
</dbReference>
<dbReference type="HAMAP" id="MF_02019">
    <property type="entry name" value="MurF"/>
    <property type="match status" value="1"/>
</dbReference>
<dbReference type="NCBIfam" id="TIGR01143">
    <property type="entry name" value="murF"/>
    <property type="match status" value="1"/>
</dbReference>
<keyword evidence="2 10" id="KW-0436">Ligase</keyword>
<feature type="binding site" evidence="10">
    <location>
        <begin position="107"/>
        <end position="113"/>
    </location>
    <ligand>
        <name>ATP</name>
        <dbReference type="ChEBI" id="CHEBI:30616"/>
    </ligand>
</feature>
<comment type="function">
    <text evidence="10 11">Involved in cell wall formation. Catalyzes the final step in the synthesis of UDP-N-acetylmuramoyl-pentapeptide, the precursor of murein.</text>
</comment>
<evidence type="ECO:0000313" key="15">
    <source>
        <dbReference type="EMBL" id="KJZ09325.1"/>
    </source>
</evidence>
<comment type="subcellular location">
    <subcellularLocation>
        <location evidence="10 11">Cytoplasm</location>
    </subcellularLocation>
</comment>
<comment type="catalytic activity">
    <reaction evidence="10 11">
        <text>D-alanyl-D-alanine + UDP-N-acetyl-alpha-D-muramoyl-L-alanyl-gamma-D-glutamyl-meso-2,6-diaminopimelate + ATP = UDP-N-acetyl-alpha-D-muramoyl-L-alanyl-gamma-D-glutamyl-meso-2,6-diaminopimeloyl-D-alanyl-D-alanine + ADP + phosphate + H(+)</text>
        <dbReference type="Rhea" id="RHEA:28374"/>
        <dbReference type="ChEBI" id="CHEBI:15378"/>
        <dbReference type="ChEBI" id="CHEBI:30616"/>
        <dbReference type="ChEBI" id="CHEBI:43474"/>
        <dbReference type="ChEBI" id="CHEBI:57822"/>
        <dbReference type="ChEBI" id="CHEBI:61386"/>
        <dbReference type="ChEBI" id="CHEBI:83905"/>
        <dbReference type="ChEBI" id="CHEBI:456216"/>
        <dbReference type="EC" id="6.3.2.10"/>
    </reaction>
</comment>
<dbReference type="PANTHER" id="PTHR43024:SF1">
    <property type="entry name" value="UDP-N-ACETYLMURAMOYL-TRIPEPTIDE--D-ALANYL-D-ALANINE LIGASE"/>
    <property type="match status" value="1"/>
</dbReference>
<evidence type="ECO:0000259" key="14">
    <source>
        <dbReference type="Pfam" id="PF08245"/>
    </source>
</evidence>
<dbReference type="InterPro" id="IPR036565">
    <property type="entry name" value="Mur-like_cat_sf"/>
</dbReference>
<keyword evidence="3 10" id="KW-0132">Cell division</keyword>
<protein>
    <recommendedName>
        <fullName evidence="10 11">UDP-N-acetylmuramoyl-tripeptide--D-alanyl-D-alanine ligase</fullName>
        <ecNumber evidence="10 11">6.3.2.10</ecNumber>
    </recommendedName>
    <alternativeName>
        <fullName evidence="10">D-alanyl-D-alanine-adding enzyme</fullName>
    </alternativeName>
</protein>
<dbReference type="InterPro" id="IPR013221">
    <property type="entry name" value="Mur_ligase_cen"/>
</dbReference>
<evidence type="ECO:0000256" key="6">
    <source>
        <dbReference type="ARBA" id="ARBA00022960"/>
    </source>
</evidence>
<evidence type="ECO:0000256" key="9">
    <source>
        <dbReference type="ARBA" id="ARBA00023316"/>
    </source>
</evidence>
<dbReference type="InterPro" id="IPR004101">
    <property type="entry name" value="Mur_ligase_C"/>
</dbReference>
<dbReference type="SUPFAM" id="SSF53623">
    <property type="entry name" value="MurD-like peptide ligases, catalytic domain"/>
    <property type="match status" value="1"/>
</dbReference>
<dbReference type="Pfam" id="PF08245">
    <property type="entry name" value="Mur_ligase_M"/>
    <property type="match status" value="1"/>
</dbReference>
<sequence>MIKMDLSWLADVLKAPFDGQNRSVSNINTDTRTISENEVFLALKGPNFDGHKFVAQAQQKGAIAAIVDHPVDVDIPQLIVKDTRLALGQLGQAVIRQVSPKTLAITGSVGKTTVKEMSAAILSRLGKVLATAGNFNNDIGVPLTLLRLSEDDEFAVIELGANHIGEIAYTSALVKPDVAVVCNVAPAHIEGFGSIEGVGQAKGEIFSGLKDNGVAVLNCDCRFAPMWEQGLTTQRTSRFSMAQQLDLWVEDISLDTLGRATFALCQGTQRVTITLPLPGEHNVMNALIAASCTVQLGATLEDIKVALQSMAEVKGRVNLIEVSDTLRVIDDSYNANVRSVKAAIDLLASMPGYRVFALGDMSELGEEARQYHEEVGEYAKEKGIDALFSLGVLSRYASDVFETANRHFSQREHMLQAIAQLLAQHDEVCTVLVKGSRSARMELLVADLVDASKAHNNDANSEEDSSC</sequence>
<evidence type="ECO:0000256" key="10">
    <source>
        <dbReference type="HAMAP-Rule" id="MF_02019"/>
    </source>
</evidence>
<dbReference type="InterPro" id="IPR051046">
    <property type="entry name" value="MurCDEF_CellWall_CoF430Synth"/>
</dbReference>
<name>A0A0F4QPZ2_9GAMM</name>
<comment type="caution">
    <text evidence="15">The sequence shown here is derived from an EMBL/GenBank/DDBJ whole genome shotgun (WGS) entry which is preliminary data.</text>
</comment>
<keyword evidence="16" id="KW-1185">Reference proteome</keyword>
<keyword evidence="4 10" id="KW-0547">Nucleotide-binding</keyword>
<proteinExistence type="inferred from homology"/>
<dbReference type="OrthoDB" id="9801978at2"/>
<dbReference type="GO" id="GO:0009252">
    <property type="term" value="P:peptidoglycan biosynthetic process"/>
    <property type="evidence" value="ECO:0007669"/>
    <property type="project" value="UniProtKB-UniRule"/>
</dbReference>
<dbReference type="InterPro" id="IPR000713">
    <property type="entry name" value="Mur_ligase_N"/>
</dbReference>
<keyword evidence="9 10" id="KW-0961">Cell wall biogenesis/degradation</keyword>
<dbReference type="Gene3D" id="3.40.1390.10">
    <property type="entry name" value="MurE/MurF, N-terminal domain"/>
    <property type="match status" value="1"/>
</dbReference>
<keyword evidence="6 10" id="KW-0133">Cell shape</keyword>
<evidence type="ECO:0000259" key="13">
    <source>
        <dbReference type="Pfam" id="PF02875"/>
    </source>
</evidence>
<evidence type="ECO:0000256" key="8">
    <source>
        <dbReference type="ARBA" id="ARBA00023306"/>
    </source>
</evidence>
<keyword evidence="8 10" id="KW-0131">Cell cycle</keyword>
<organism evidence="15 16">
    <name type="scientific">Pseudoalteromonas rubra</name>
    <dbReference type="NCBI Taxonomy" id="43658"/>
    <lineage>
        <taxon>Bacteria</taxon>
        <taxon>Pseudomonadati</taxon>
        <taxon>Pseudomonadota</taxon>
        <taxon>Gammaproteobacteria</taxon>
        <taxon>Alteromonadales</taxon>
        <taxon>Pseudoalteromonadaceae</taxon>
        <taxon>Pseudoalteromonas</taxon>
    </lineage>
</organism>
<feature type="domain" description="Mur ligase central" evidence="14">
    <location>
        <begin position="105"/>
        <end position="291"/>
    </location>
</feature>
<dbReference type="Gene3D" id="3.40.1190.10">
    <property type="entry name" value="Mur-like, catalytic domain"/>
    <property type="match status" value="1"/>
</dbReference>
<comment type="similarity">
    <text evidence="10">Belongs to the MurCDEF family. MurF subfamily.</text>
</comment>
<dbReference type="EC" id="6.3.2.10" evidence="10 11"/>
<dbReference type="InterPro" id="IPR036615">
    <property type="entry name" value="Mur_ligase_C_dom_sf"/>
</dbReference>
<dbReference type="GO" id="GO:0047480">
    <property type="term" value="F:UDP-N-acetylmuramoyl-tripeptide-D-alanyl-D-alanine ligase activity"/>
    <property type="evidence" value="ECO:0007669"/>
    <property type="project" value="UniProtKB-UniRule"/>
</dbReference>
<evidence type="ECO:0000256" key="5">
    <source>
        <dbReference type="ARBA" id="ARBA00022840"/>
    </source>
</evidence>
<dbReference type="AlphaFoldDB" id="A0A0F4QPZ2"/>
<dbReference type="Pfam" id="PF01225">
    <property type="entry name" value="Mur_ligase"/>
    <property type="match status" value="1"/>
</dbReference>